<protein>
    <submittedName>
        <fullName evidence="2">Thermosome subunit gamma</fullName>
    </submittedName>
</protein>
<gene>
    <name evidence="2" type="ORF">LUZ62_083487</name>
</gene>
<sequence length="414" mass="48312">MARLLGKWWPAPLLPLSYYAASRLLTPPDSTILDPTHPHTVKVTTEQFKKGHLMNEFVRFIPCKNGDAAGKLELSIVRYKERHPGQIFNHDFAVDLVSVIPFGESRYYRKLQERLDNYDIVICEGVEDMDSKRIALSPFNVIVSLYHQANLDHERRLADLLSLVLQKNNLRRMPSWRLVNPNWSTILYLEIEKIRREARTPFYERVFTSLQHFGYKLRSRPWQIFVPFPMPYVVYLACSCNDPVLGSVDVLEDILKLGMFSRAEWKFWAAWRFSALWRYNKDYEDTSGSGVKSLIGERNKIAIKELKDAVKRSKCSIAILYGAGHMPDFHKRLTEELDLVPTSMEWITAWSVQRGPRSKYIQPFLNKFPSENRTLILTSLIFATLIVHISAWQAFGVRYVVDLIWIRILAYLLR</sequence>
<organism evidence="2 3">
    <name type="scientific">Rhynchospora pubera</name>
    <dbReference type="NCBI Taxonomy" id="906938"/>
    <lineage>
        <taxon>Eukaryota</taxon>
        <taxon>Viridiplantae</taxon>
        <taxon>Streptophyta</taxon>
        <taxon>Embryophyta</taxon>
        <taxon>Tracheophyta</taxon>
        <taxon>Spermatophyta</taxon>
        <taxon>Magnoliopsida</taxon>
        <taxon>Liliopsida</taxon>
        <taxon>Poales</taxon>
        <taxon>Cyperaceae</taxon>
        <taxon>Cyperoideae</taxon>
        <taxon>Rhynchosporeae</taxon>
        <taxon>Rhynchospora</taxon>
    </lineage>
</organism>
<name>A0AAV8C3A7_9POAL</name>
<evidence type="ECO:0000313" key="3">
    <source>
        <dbReference type="Proteomes" id="UP001140206"/>
    </source>
</evidence>
<dbReference type="EMBL" id="JAMFTS010000005">
    <property type="protein sequence ID" value="KAJ4749082.1"/>
    <property type="molecule type" value="Genomic_DNA"/>
</dbReference>
<dbReference type="Proteomes" id="UP001140206">
    <property type="component" value="Chromosome 5"/>
</dbReference>
<accession>A0AAV8C3A7</accession>
<comment type="caution">
    <text evidence="2">The sequence shown here is derived from an EMBL/GenBank/DDBJ whole genome shotgun (WGS) entry which is preliminary data.</text>
</comment>
<dbReference type="AlphaFoldDB" id="A0AAV8C3A7"/>
<evidence type="ECO:0000256" key="1">
    <source>
        <dbReference type="SAM" id="Phobius"/>
    </source>
</evidence>
<keyword evidence="1" id="KW-0472">Membrane</keyword>
<keyword evidence="1" id="KW-0812">Transmembrane</keyword>
<feature type="transmembrane region" description="Helical" evidence="1">
    <location>
        <begin position="374"/>
        <end position="391"/>
    </location>
</feature>
<keyword evidence="1" id="KW-1133">Transmembrane helix</keyword>
<dbReference type="PANTHER" id="PTHR35757">
    <property type="entry name" value="THERMOSOME SUBUNIT GAMMA"/>
    <property type="match status" value="1"/>
</dbReference>
<reference evidence="2" key="1">
    <citation type="submission" date="2022-08" db="EMBL/GenBank/DDBJ databases">
        <authorList>
            <person name="Marques A."/>
        </authorList>
    </citation>
    <scope>NUCLEOTIDE SEQUENCE</scope>
    <source>
        <strain evidence="2">RhyPub2mFocal</strain>
        <tissue evidence="2">Leaves</tissue>
    </source>
</reference>
<proteinExistence type="predicted"/>
<keyword evidence="3" id="KW-1185">Reference proteome</keyword>
<dbReference type="PANTHER" id="PTHR35757:SF1">
    <property type="entry name" value="THERMOSOME SUBUNIT GAMMA"/>
    <property type="match status" value="1"/>
</dbReference>
<evidence type="ECO:0000313" key="2">
    <source>
        <dbReference type="EMBL" id="KAJ4749082.1"/>
    </source>
</evidence>